<keyword evidence="2" id="KW-1185">Reference proteome</keyword>
<reference evidence="1 2" key="1">
    <citation type="journal article" date="2019" name="Sci. Rep.">
        <title>Orb-weaving spider Araneus ventricosus genome elucidates the spidroin gene catalogue.</title>
        <authorList>
            <person name="Kono N."/>
            <person name="Nakamura H."/>
            <person name="Ohtoshi R."/>
            <person name="Moran D.A.P."/>
            <person name="Shinohara A."/>
            <person name="Yoshida Y."/>
            <person name="Fujiwara M."/>
            <person name="Mori M."/>
            <person name="Tomita M."/>
            <person name="Arakawa K."/>
        </authorList>
    </citation>
    <scope>NUCLEOTIDE SEQUENCE [LARGE SCALE GENOMIC DNA]</scope>
</reference>
<name>A0A4Y2ESI0_ARAVE</name>
<dbReference type="AlphaFoldDB" id="A0A4Y2ESI0"/>
<protein>
    <submittedName>
        <fullName evidence="1">Uncharacterized protein</fullName>
    </submittedName>
</protein>
<evidence type="ECO:0000313" key="2">
    <source>
        <dbReference type="Proteomes" id="UP000499080"/>
    </source>
</evidence>
<dbReference type="EMBL" id="BGPR01000692">
    <property type="protein sequence ID" value="GBM31801.1"/>
    <property type="molecule type" value="Genomic_DNA"/>
</dbReference>
<gene>
    <name evidence="1" type="ORF">AVEN_56905_1</name>
</gene>
<organism evidence="1 2">
    <name type="scientific">Araneus ventricosus</name>
    <name type="common">Orbweaver spider</name>
    <name type="synonym">Epeira ventricosa</name>
    <dbReference type="NCBI Taxonomy" id="182803"/>
    <lineage>
        <taxon>Eukaryota</taxon>
        <taxon>Metazoa</taxon>
        <taxon>Ecdysozoa</taxon>
        <taxon>Arthropoda</taxon>
        <taxon>Chelicerata</taxon>
        <taxon>Arachnida</taxon>
        <taxon>Araneae</taxon>
        <taxon>Araneomorphae</taxon>
        <taxon>Entelegynae</taxon>
        <taxon>Araneoidea</taxon>
        <taxon>Araneidae</taxon>
        <taxon>Araneus</taxon>
    </lineage>
</organism>
<proteinExistence type="predicted"/>
<comment type="caution">
    <text evidence="1">The sequence shown here is derived from an EMBL/GenBank/DDBJ whole genome shotgun (WGS) entry which is preliminary data.</text>
</comment>
<accession>A0A4Y2ESI0</accession>
<evidence type="ECO:0000313" key="1">
    <source>
        <dbReference type="EMBL" id="GBM31801.1"/>
    </source>
</evidence>
<sequence>MNAKIVMLDVNPFLIASPGVICLKLAAGCPRVDTQAARKMNYFVPIANSIEESKTEFCHWEKRSPLRQMNKAELVTPPRTAGSKGL</sequence>
<dbReference type="Proteomes" id="UP000499080">
    <property type="component" value="Unassembled WGS sequence"/>
</dbReference>